<organism evidence="8">
    <name type="scientific">Prasinoderma coloniale</name>
    <dbReference type="NCBI Taxonomy" id="156133"/>
    <lineage>
        <taxon>Eukaryota</taxon>
        <taxon>Viridiplantae</taxon>
        <taxon>Prasinodermophyta</taxon>
        <taxon>Prasinodermophyceae</taxon>
        <taxon>Prasinodermales</taxon>
        <taxon>Prasinodermaceae</taxon>
        <taxon>Prasinoderma</taxon>
    </lineage>
</organism>
<comment type="cofactor">
    <cofactor evidence="1">
        <name>FMN</name>
        <dbReference type="ChEBI" id="CHEBI:58210"/>
    </cofactor>
</comment>
<feature type="binding site" evidence="5">
    <location>
        <position position="307"/>
    </location>
    <ligand>
        <name>glyoxylate</name>
        <dbReference type="ChEBI" id="CHEBI:36655"/>
    </ligand>
</feature>
<protein>
    <recommendedName>
        <fullName evidence="7">FMN hydroxy acid dehydrogenase domain-containing protein</fullName>
    </recommendedName>
</protein>
<dbReference type="PROSITE" id="PS00557">
    <property type="entry name" value="FMN_HYDROXY_ACID_DH_1"/>
    <property type="match status" value="1"/>
</dbReference>
<keyword evidence="5" id="KW-0285">Flavoprotein</keyword>
<evidence type="ECO:0000256" key="4">
    <source>
        <dbReference type="PIRSR" id="PIRSR000138-1"/>
    </source>
</evidence>
<dbReference type="PANTHER" id="PTHR10578">
    <property type="entry name" value="S -2-HYDROXY-ACID OXIDASE-RELATED"/>
    <property type="match status" value="1"/>
</dbReference>
<dbReference type="Gene3D" id="3.20.20.70">
    <property type="entry name" value="Aldolase class I"/>
    <property type="match status" value="1"/>
</dbReference>
<dbReference type="InterPro" id="IPR012133">
    <property type="entry name" value="Alpha-hydoxy_acid_DH_FMN"/>
</dbReference>
<evidence type="ECO:0000256" key="3">
    <source>
        <dbReference type="ARBA" id="ARBA00024042"/>
    </source>
</evidence>
<proteinExistence type="inferred from homology"/>
<gene>
    <name evidence="8" type="ORF">PCOL08062_LOCUS6092</name>
</gene>
<feature type="binding site" evidence="5">
    <location>
        <position position="305"/>
    </location>
    <ligand>
        <name>FMN</name>
        <dbReference type="ChEBI" id="CHEBI:58210"/>
    </ligand>
</feature>
<reference evidence="8" key="1">
    <citation type="submission" date="2021-01" db="EMBL/GenBank/DDBJ databases">
        <authorList>
            <person name="Corre E."/>
            <person name="Pelletier E."/>
            <person name="Niang G."/>
            <person name="Scheremetjew M."/>
            <person name="Finn R."/>
            <person name="Kale V."/>
            <person name="Holt S."/>
            <person name="Cochrane G."/>
            <person name="Meng A."/>
            <person name="Brown T."/>
            <person name="Cohen L."/>
        </authorList>
    </citation>
    <scope>NUCLEOTIDE SEQUENCE</scope>
    <source>
        <strain evidence="8">CCMP1413</strain>
    </source>
</reference>
<dbReference type="AlphaFoldDB" id="A0A7R9TLW3"/>
<evidence type="ECO:0000256" key="5">
    <source>
        <dbReference type="PIRSR" id="PIRSR000138-2"/>
    </source>
</evidence>
<evidence type="ECO:0000256" key="2">
    <source>
        <dbReference type="ARBA" id="ARBA00023002"/>
    </source>
</evidence>
<dbReference type="InterPro" id="IPR013785">
    <property type="entry name" value="Aldolase_TIM"/>
</dbReference>
<feature type="binding site" evidence="5">
    <location>
        <position position="200"/>
    </location>
    <ligand>
        <name>glyoxylate</name>
        <dbReference type="ChEBI" id="CHEBI:36655"/>
    </ligand>
</feature>
<evidence type="ECO:0000256" key="6">
    <source>
        <dbReference type="SAM" id="MobiDB-lite"/>
    </source>
</evidence>
<comment type="similarity">
    <text evidence="3">Belongs to the FMN-dependent alpha-hydroxy acid dehydrogenase family.</text>
</comment>
<feature type="binding site" evidence="5">
    <location>
        <position position="163"/>
    </location>
    <ligand>
        <name>FMN</name>
        <dbReference type="ChEBI" id="CHEBI:58210"/>
    </ligand>
</feature>
<keyword evidence="5" id="KW-0288">FMN</keyword>
<feature type="binding site" evidence="5">
    <location>
        <position position="140"/>
    </location>
    <ligand>
        <name>FMN</name>
        <dbReference type="ChEBI" id="CHEBI:58210"/>
    </ligand>
</feature>
<accession>A0A7R9TLW3</accession>
<evidence type="ECO:0000256" key="1">
    <source>
        <dbReference type="ARBA" id="ARBA00001917"/>
    </source>
</evidence>
<dbReference type="SUPFAM" id="SSF51395">
    <property type="entry name" value="FMN-linked oxidoreductases"/>
    <property type="match status" value="1"/>
</dbReference>
<feature type="active site" description="Proton acceptor" evidence="4">
    <location>
        <position position="307"/>
    </location>
</feature>
<evidence type="ECO:0000259" key="7">
    <source>
        <dbReference type="PROSITE" id="PS51349"/>
    </source>
</evidence>
<evidence type="ECO:0000313" key="8">
    <source>
        <dbReference type="EMBL" id="CAD8239331.1"/>
    </source>
</evidence>
<dbReference type="CDD" id="cd02809">
    <property type="entry name" value="alpha_hydroxyacid_oxid_FMN"/>
    <property type="match status" value="1"/>
</dbReference>
<dbReference type="PANTHER" id="PTHR10578:SF149">
    <property type="entry name" value="2-HYDROXYACID OXIDASE 2"/>
    <property type="match status" value="1"/>
</dbReference>
<keyword evidence="2" id="KW-0560">Oxidoreductase</keyword>
<dbReference type="InterPro" id="IPR037396">
    <property type="entry name" value="FMN_HAD"/>
</dbReference>
<feature type="domain" description="FMN hydroxy acid dehydrogenase" evidence="7">
    <location>
        <begin position="30"/>
        <end position="412"/>
    </location>
</feature>
<feature type="binding site" evidence="5">
    <location>
        <position position="165"/>
    </location>
    <ligand>
        <name>glyoxylate</name>
        <dbReference type="ChEBI" id="CHEBI:36655"/>
    </ligand>
</feature>
<sequence>MAFVHRLGINKLLAPLRPLVNPIVNAAPNARLAKAVNVWDLRECASKRTHQMCFGYLDSGADDEIAIRRSRSAYSDYEMHYNVLAGNSPETLDLRTQIFGREVNLPFFMCPTAGHRMFHTLGERAGASVAAEKGILFGLSSLATTSVTDIGKEHPPTRPKVFQLYLWKDKELNRDLLQAAREHGYDAVALTADFTWFGNRERDHRNGFSVPPNYSARQIWEAIKRPAWTWDVLSTPVYTYANINKNVPAESMAAFINAQLSPDFNWKDAEWLAQEWGGKLALKGVVRADDAVKALDNGFSSLWVSNHGGRQLETAPPTVDLLPEIRAAVGTDVEIIVDGGVMRGTDIAKALALGADAVGVGKAFLYGLAAGGRPGVLRAINMLEDELQRAMGLLGTRTVAELKERGPELIRRRANMPQLPYIPPRSMAPTHAQLMNSAKGGARKRRTA</sequence>
<name>A0A7R9TLW3_9VIRI</name>
<feature type="region of interest" description="Disordered" evidence="6">
    <location>
        <begin position="420"/>
        <end position="448"/>
    </location>
</feature>
<dbReference type="PIRSF" id="PIRSF000138">
    <property type="entry name" value="Al-hdrx_acd_dh"/>
    <property type="match status" value="1"/>
</dbReference>
<dbReference type="GO" id="GO:0010181">
    <property type="term" value="F:FMN binding"/>
    <property type="evidence" value="ECO:0007669"/>
    <property type="project" value="InterPro"/>
</dbReference>
<feature type="binding site" evidence="5">
    <location>
        <position position="56"/>
    </location>
    <ligand>
        <name>glyoxylate</name>
        <dbReference type="ChEBI" id="CHEBI:36655"/>
    </ligand>
</feature>
<dbReference type="Pfam" id="PF01070">
    <property type="entry name" value="FMN_dh"/>
    <property type="match status" value="1"/>
</dbReference>
<dbReference type="GO" id="GO:0016491">
    <property type="term" value="F:oxidoreductase activity"/>
    <property type="evidence" value="ECO:0007669"/>
    <property type="project" value="UniProtKB-KW"/>
</dbReference>
<feature type="binding site" evidence="5">
    <location>
        <position position="310"/>
    </location>
    <ligand>
        <name>glyoxylate</name>
        <dbReference type="ChEBI" id="CHEBI:36655"/>
    </ligand>
</feature>
<dbReference type="InterPro" id="IPR000262">
    <property type="entry name" value="FMN-dep_DH"/>
</dbReference>
<feature type="binding site" evidence="5">
    <location>
        <position position="191"/>
    </location>
    <ligand>
        <name>FMN</name>
        <dbReference type="ChEBI" id="CHEBI:58210"/>
    </ligand>
</feature>
<dbReference type="InterPro" id="IPR008259">
    <property type="entry name" value="FMN_hydac_DH_AS"/>
</dbReference>
<feature type="binding site" evidence="5">
    <location>
        <position position="283"/>
    </location>
    <ligand>
        <name>FMN</name>
        <dbReference type="ChEBI" id="CHEBI:58210"/>
    </ligand>
</feature>
<dbReference type="PROSITE" id="PS51349">
    <property type="entry name" value="FMN_HYDROXY_ACID_DH_2"/>
    <property type="match status" value="1"/>
</dbReference>
<dbReference type="EMBL" id="HBDZ01007965">
    <property type="protein sequence ID" value="CAD8239331.1"/>
    <property type="molecule type" value="Transcribed_RNA"/>
</dbReference>
<feature type="binding site" evidence="5">
    <location>
        <begin position="111"/>
        <end position="113"/>
    </location>
    <ligand>
        <name>FMN</name>
        <dbReference type="ChEBI" id="CHEBI:58210"/>
    </ligand>
</feature>